<reference evidence="3" key="5">
    <citation type="submission" date="2018-04" db="UniProtKB">
        <authorList>
            <consortium name="EnsemblFungi"/>
        </authorList>
    </citation>
    <scope>IDENTIFICATION</scope>
    <source>
        <strain evidence="3">R3-111a-1</strain>
    </source>
</reference>
<protein>
    <submittedName>
        <fullName evidence="2 3">Uncharacterized protein</fullName>
    </submittedName>
</protein>
<reference evidence="3" key="4">
    <citation type="journal article" date="2015" name="G3 (Bethesda)">
        <title>Genome sequences of three phytopathogenic species of the Magnaporthaceae family of fungi.</title>
        <authorList>
            <person name="Okagaki L.H."/>
            <person name="Nunes C.C."/>
            <person name="Sailsbery J."/>
            <person name="Clay B."/>
            <person name="Brown D."/>
            <person name="John T."/>
            <person name="Oh Y."/>
            <person name="Young N."/>
            <person name="Fitzgerald M."/>
            <person name="Haas B.J."/>
            <person name="Zeng Q."/>
            <person name="Young S."/>
            <person name="Adiconis X."/>
            <person name="Fan L."/>
            <person name="Levin J.Z."/>
            <person name="Mitchell T.K."/>
            <person name="Okubara P.A."/>
            <person name="Farman M.L."/>
            <person name="Kohn L.M."/>
            <person name="Birren B."/>
            <person name="Ma L.-J."/>
            <person name="Dean R.A."/>
        </authorList>
    </citation>
    <scope>NUCLEOTIDE SEQUENCE</scope>
    <source>
        <strain evidence="3">R3-111a-1</strain>
    </source>
</reference>
<organism evidence="2">
    <name type="scientific">Gaeumannomyces tritici (strain R3-111a-1)</name>
    <name type="common">Wheat and barley take-all root rot fungus</name>
    <name type="synonym">Gaeumannomyces graminis var. tritici</name>
    <dbReference type="NCBI Taxonomy" id="644352"/>
    <lineage>
        <taxon>Eukaryota</taxon>
        <taxon>Fungi</taxon>
        <taxon>Dikarya</taxon>
        <taxon>Ascomycota</taxon>
        <taxon>Pezizomycotina</taxon>
        <taxon>Sordariomycetes</taxon>
        <taxon>Sordariomycetidae</taxon>
        <taxon>Magnaporthales</taxon>
        <taxon>Magnaporthaceae</taxon>
        <taxon>Gaeumannomyces</taxon>
    </lineage>
</organism>
<dbReference type="AlphaFoldDB" id="J3PDV3"/>
<gene>
    <name evidence="3" type="primary">20352134</name>
    <name evidence="2" type="ORF">GGTG_11676</name>
</gene>
<dbReference type="Proteomes" id="UP000006039">
    <property type="component" value="Unassembled WGS sequence"/>
</dbReference>
<dbReference type="HOGENOM" id="CLU_2333728_0_0_1"/>
<evidence type="ECO:0000256" key="1">
    <source>
        <dbReference type="SAM" id="MobiDB-lite"/>
    </source>
</evidence>
<dbReference type="RefSeq" id="XP_009227831.1">
    <property type="nucleotide sequence ID" value="XM_009229567.1"/>
</dbReference>
<reference evidence="2" key="3">
    <citation type="submission" date="2010-09" db="EMBL/GenBank/DDBJ databases">
        <title>Annotation of Gaeumannomyces graminis var. tritici R3-111a-1.</title>
        <authorList>
            <consortium name="The Broad Institute Genome Sequencing Platform"/>
            <person name="Ma L.-J."/>
            <person name="Dead R."/>
            <person name="Young S.K."/>
            <person name="Zeng Q."/>
            <person name="Gargeya S."/>
            <person name="Fitzgerald M."/>
            <person name="Haas B."/>
            <person name="Abouelleil A."/>
            <person name="Alvarado L."/>
            <person name="Arachchi H.M."/>
            <person name="Berlin A."/>
            <person name="Brown A."/>
            <person name="Chapman S.B."/>
            <person name="Chen Z."/>
            <person name="Dunbar C."/>
            <person name="Freedman E."/>
            <person name="Gearin G."/>
            <person name="Gellesch M."/>
            <person name="Goldberg J."/>
            <person name="Griggs A."/>
            <person name="Gujja S."/>
            <person name="Heiman D."/>
            <person name="Howarth C."/>
            <person name="Larson L."/>
            <person name="Lui A."/>
            <person name="MacDonald P.J.P."/>
            <person name="Mehta T."/>
            <person name="Montmayeur A."/>
            <person name="Murphy C."/>
            <person name="Neiman D."/>
            <person name="Pearson M."/>
            <person name="Priest M."/>
            <person name="Roberts A."/>
            <person name="Saif S."/>
            <person name="Shea T."/>
            <person name="Shenoy N."/>
            <person name="Sisk P."/>
            <person name="Stolte C."/>
            <person name="Sykes S."/>
            <person name="Yandava C."/>
            <person name="Wortman J."/>
            <person name="Nusbaum C."/>
            <person name="Birren B."/>
        </authorList>
    </citation>
    <scope>NUCLEOTIDE SEQUENCE</scope>
    <source>
        <strain evidence="2">R3-111a-1</strain>
    </source>
</reference>
<name>J3PDV3_GAET3</name>
<proteinExistence type="predicted"/>
<dbReference type="EnsemblFungi" id="EJT70653">
    <property type="protein sequence ID" value="EJT70653"/>
    <property type="gene ID" value="GGTG_11676"/>
</dbReference>
<feature type="compositionally biased region" description="Polar residues" evidence="1">
    <location>
        <begin position="1"/>
        <end position="16"/>
    </location>
</feature>
<reference evidence="4" key="1">
    <citation type="submission" date="2010-07" db="EMBL/GenBank/DDBJ databases">
        <title>The genome sequence of Gaeumannomyces graminis var. tritici strain R3-111a-1.</title>
        <authorList>
            <consortium name="The Broad Institute Genome Sequencing Platform"/>
            <person name="Ma L.-J."/>
            <person name="Dead R."/>
            <person name="Young S."/>
            <person name="Zeng Q."/>
            <person name="Koehrsen M."/>
            <person name="Alvarado L."/>
            <person name="Berlin A."/>
            <person name="Chapman S.B."/>
            <person name="Chen Z."/>
            <person name="Freedman E."/>
            <person name="Gellesch M."/>
            <person name="Goldberg J."/>
            <person name="Griggs A."/>
            <person name="Gujja S."/>
            <person name="Heilman E.R."/>
            <person name="Heiman D."/>
            <person name="Hepburn T."/>
            <person name="Howarth C."/>
            <person name="Jen D."/>
            <person name="Larson L."/>
            <person name="Mehta T."/>
            <person name="Neiman D."/>
            <person name="Pearson M."/>
            <person name="Roberts A."/>
            <person name="Saif S."/>
            <person name="Shea T."/>
            <person name="Shenoy N."/>
            <person name="Sisk P."/>
            <person name="Stolte C."/>
            <person name="Sykes S."/>
            <person name="Walk T."/>
            <person name="White J."/>
            <person name="Yandava C."/>
            <person name="Haas B."/>
            <person name="Nusbaum C."/>
            <person name="Birren B."/>
        </authorList>
    </citation>
    <scope>NUCLEOTIDE SEQUENCE [LARGE SCALE GENOMIC DNA]</scope>
    <source>
        <strain evidence="4">R3-111a-1</strain>
    </source>
</reference>
<feature type="region of interest" description="Disordered" evidence="1">
    <location>
        <begin position="1"/>
        <end position="34"/>
    </location>
</feature>
<dbReference type="VEuPathDB" id="FungiDB:GGTG_11676"/>
<evidence type="ECO:0000313" key="4">
    <source>
        <dbReference type="Proteomes" id="UP000006039"/>
    </source>
</evidence>
<reference evidence="2" key="2">
    <citation type="submission" date="2010-07" db="EMBL/GenBank/DDBJ databases">
        <authorList>
            <consortium name="The Broad Institute Genome Sequencing Platform"/>
            <consortium name="Broad Institute Genome Sequencing Center for Infectious Disease"/>
            <person name="Ma L.-J."/>
            <person name="Dead R."/>
            <person name="Young S."/>
            <person name="Zeng Q."/>
            <person name="Koehrsen M."/>
            <person name="Alvarado L."/>
            <person name="Berlin A."/>
            <person name="Chapman S.B."/>
            <person name="Chen Z."/>
            <person name="Freedman E."/>
            <person name="Gellesch M."/>
            <person name="Goldberg J."/>
            <person name="Griggs A."/>
            <person name="Gujja S."/>
            <person name="Heilman E.R."/>
            <person name="Heiman D."/>
            <person name="Hepburn T."/>
            <person name="Howarth C."/>
            <person name="Jen D."/>
            <person name="Larson L."/>
            <person name="Mehta T."/>
            <person name="Neiman D."/>
            <person name="Pearson M."/>
            <person name="Roberts A."/>
            <person name="Saif S."/>
            <person name="Shea T."/>
            <person name="Shenoy N."/>
            <person name="Sisk P."/>
            <person name="Stolte C."/>
            <person name="Sykes S."/>
            <person name="Walk T."/>
            <person name="White J."/>
            <person name="Yandava C."/>
            <person name="Haas B."/>
            <person name="Nusbaum C."/>
            <person name="Birren B."/>
        </authorList>
    </citation>
    <scope>NUCLEOTIDE SEQUENCE</scope>
    <source>
        <strain evidence="2">R3-111a-1</strain>
    </source>
</reference>
<evidence type="ECO:0000313" key="3">
    <source>
        <dbReference type="EnsemblFungi" id="EJT70653"/>
    </source>
</evidence>
<sequence length="98" mass="10728">MDNLPQRTSQDANLGSRTRRTGWPGPPADWGALEPHPTKVLHHRGSVTAVTNWFADLTRSSAADARSRWRCGVDAQLAARLISFRSPPLSRSGLPDAK</sequence>
<keyword evidence="4" id="KW-1185">Reference proteome</keyword>
<accession>J3PDV3</accession>
<dbReference type="EMBL" id="GL385401">
    <property type="protein sequence ID" value="EJT70653.1"/>
    <property type="molecule type" value="Genomic_DNA"/>
</dbReference>
<dbReference type="GeneID" id="20352134"/>
<evidence type="ECO:0000313" key="2">
    <source>
        <dbReference type="EMBL" id="EJT70653.1"/>
    </source>
</evidence>